<gene>
    <name evidence="1" type="ORF">I6G80_15040</name>
</gene>
<evidence type="ECO:0000313" key="1">
    <source>
        <dbReference type="EMBL" id="QPR71155.1"/>
    </source>
</evidence>
<organism evidence="1 2">
    <name type="scientific">Bacillus licheniformis</name>
    <dbReference type="NCBI Taxonomy" id="1402"/>
    <lineage>
        <taxon>Bacteria</taxon>
        <taxon>Bacillati</taxon>
        <taxon>Bacillota</taxon>
        <taxon>Bacilli</taxon>
        <taxon>Bacillales</taxon>
        <taxon>Bacillaceae</taxon>
        <taxon>Bacillus</taxon>
    </lineage>
</organism>
<proteinExistence type="predicted"/>
<sequence length="86" mass="9605">MVNDKWVVVVKRNGEPSREEVYNNFVTGEDITFTDTAAAEGFAKKVQGEGRGFQAVVESFDVHVNTKRMFDDSFVATLEANRVSQS</sequence>
<dbReference type="AlphaFoldDB" id="A0AB37GH53"/>
<name>A0AB37GH53_BACLI</name>
<evidence type="ECO:0000313" key="2">
    <source>
        <dbReference type="Proteomes" id="UP000595038"/>
    </source>
</evidence>
<dbReference type="Proteomes" id="UP000595038">
    <property type="component" value="Chromosome"/>
</dbReference>
<protein>
    <submittedName>
        <fullName evidence="1">Uncharacterized protein</fullName>
    </submittedName>
</protein>
<dbReference type="EMBL" id="CP065647">
    <property type="protein sequence ID" value="QPR71155.1"/>
    <property type="molecule type" value="Genomic_DNA"/>
</dbReference>
<dbReference type="RefSeq" id="WP_021837967.1">
    <property type="nucleotide sequence ID" value="NZ_CP065647.1"/>
</dbReference>
<reference evidence="1 2" key="1">
    <citation type="submission" date="2020-12" db="EMBL/GenBank/DDBJ databases">
        <title>FDA dAtabase for Regulatory Grade micrObial Sequences (FDA-ARGOS): Supporting development and validation of Infectious Disease Dx tests.</title>
        <authorList>
            <person name="Nelson B."/>
            <person name="Plummer A."/>
            <person name="Tallon L."/>
            <person name="Sadzewicz L."/>
            <person name="Zhao X."/>
            <person name="Boylan J."/>
            <person name="Ott S."/>
            <person name="Bowen H."/>
            <person name="Vavikolanu K."/>
            <person name="Mehta A."/>
            <person name="Aluvathingal J."/>
            <person name="Nadendla S."/>
            <person name="Myers T."/>
            <person name="Yan Y."/>
            <person name="Sichtig H."/>
        </authorList>
    </citation>
    <scope>NUCLEOTIDE SEQUENCE [LARGE SCALE GENOMIC DNA]</scope>
    <source>
        <strain evidence="1 2">FDAARGOS_923</strain>
    </source>
</reference>
<accession>A0AB37GH53</accession>